<comment type="caution">
    <text evidence="1">The sequence shown here is derived from an EMBL/GenBank/DDBJ whole genome shotgun (WGS) entry which is preliminary data.</text>
</comment>
<proteinExistence type="predicted"/>
<sequence>MTSAGPYAKTYSPSCTPAADGSPEALAQTKPCLTLTIIPTTYSTNYSVSPVISFSHTGCFHVLLTNTSEQPVNLFEEWNMWGHSALSFEIIYPNGQKTRSVRAKLIWDKNFPSTVTIAPHGFYVFNVTFNTDPKEGDVWQNSPRSKESYDHGVSCRVRAIYSIESSKQATEAKAWTGTVNSPVRSYIIWP</sequence>
<gene>
    <name evidence="1" type="ORF">LGH70_07850</name>
</gene>
<keyword evidence="2" id="KW-1185">Reference proteome</keyword>
<organism evidence="1 2">
    <name type="scientific">Hymenobacter nitidus</name>
    <dbReference type="NCBI Taxonomy" id="2880929"/>
    <lineage>
        <taxon>Bacteria</taxon>
        <taxon>Pseudomonadati</taxon>
        <taxon>Bacteroidota</taxon>
        <taxon>Cytophagia</taxon>
        <taxon>Cytophagales</taxon>
        <taxon>Hymenobacteraceae</taxon>
        <taxon>Hymenobacter</taxon>
    </lineage>
</organism>
<evidence type="ECO:0000313" key="1">
    <source>
        <dbReference type="EMBL" id="MCB2377490.1"/>
    </source>
</evidence>
<accession>A0ABS8AAR7</accession>
<dbReference type="RefSeq" id="WP_226184489.1">
    <property type="nucleotide sequence ID" value="NZ_JAJADQ010000003.1"/>
</dbReference>
<protein>
    <submittedName>
        <fullName evidence="1">Uncharacterized protein</fullName>
    </submittedName>
</protein>
<evidence type="ECO:0000313" key="2">
    <source>
        <dbReference type="Proteomes" id="UP001165297"/>
    </source>
</evidence>
<dbReference type="Proteomes" id="UP001165297">
    <property type="component" value="Unassembled WGS sequence"/>
</dbReference>
<name>A0ABS8AAR7_9BACT</name>
<reference evidence="1" key="1">
    <citation type="submission" date="2021-10" db="EMBL/GenBank/DDBJ databases">
        <authorList>
            <person name="Dean J.D."/>
            <person name="Kim M.K."/>
            <person name="Newey C.N."/>
            <person name="Stoker T.S."/>
            <person name="Thompson D.W."/>
            <person name="Grose J.H."/>
        </authorList>
    </citation>
    <scope>NUCLEOTIDE SEQUENCE</scope>
    <source>
        <strain evidence="1">BT635</strain>
    </source>
</reference>
<dbReference type="EMBL" id="JAJADQ010000003">
    <property type="protein sequence ID" value="MCB2377490.1"/>
    <property type="molecule type" value="Genomic_DNA"/>
</dbReference>